<dbReference type="AlphaFoldDB" id="A0A0R2BBT3"/>
<dbReference type="Gene3D" id="3.40.50.150">
    <property type="entry name" value="Vaccinia Virus protein VP39"/>
    <property type="match status" value="1"/>
</dbReference>
<dbReference type="Proteomes" id="UP000051845">
    <property type="component" value="Unassembled WGS sequence"/>
</dbReference>
<evidence type="ECO:0000313" key="9">
    <source>
        <dbReference type="Proteomes" id="UP000051845"/>
    </source>
</evidence>
<dbReference type="InterPro" id="IPR002792">
    <property type="entry name" value="TRAM_dom"/>
</dbReference>
<feature type="binding site" evidence="4">
    <location>
        <position position="412"/>
    </location>
    <ligand>
        <name>S-adenosyl-L-methionine</name>
        <dbReference type="ChEBI" id="CHEBI:59789"/>
    </ligand>
</feature>
<comment type="caution">
    <text evidence="8">The sequence shown here is derived from an EMBL/GenBank/DDBJ whole genome shotgun (WGS) entry which is preliminary data.</text>
</comment>
<evidence type="ECO:0000256" key="1">
    <source>
        <dbReference type="ARBA" id="ARBA00022603"/>
    </source>
</evidence>
<dbReference type="GO" id="GO:0070475">
    <property type="term" value="P:rRNA base methylation"/>
    <property type="evidence" value="ECO:0007669"/>
    <property type="project" value="TreeGrafter"/>
</dbReference>
<reference evidence="8 9" key="1">
    <citation type="journal article" date="2015" name="Genome Announc.">
        <title>Expanding the biotechnology potential of lactobacilli through comparative genomics of 213 strains and associated genera.</title>
        <authorList>
            <person name="Sun Z."/>
            <person name="Harris H.M."/>
            <person name="McCann A."/>
            <person name="Guo C."/>
            <person name="Argimon S."/>
            <person name="Zhang W."/>
            <person name="Yang X."/>
            <person name="Jeffery I.B."/>
            <person name="Cooney J.C."/>
            <person name="Kagawa T.F."/>
            <person name="Liu W."/>
            <person name="Song Y."/>
            <person name="Salvetti E."/>
            <person name="Wrobel A."/>
            <person name="Rasinkangas P."/>
            <person name="Parkhill J."/>
            <person name="Rea M.C."/>
            <person name="O'Sullivan O."/>
            <person name="Ritari J."/>
            <person name="Douillard F.P."/>
            <person name="Paul Ross R."/>
            <person name="Yang R."/>
            <person name="Briner A.E."/>
            <person name="Felis G.E."/>
            <person name="de Vos W.M."/>
            <person name="Barrangou R."/>
            <person name="Klaenhammer T.R."/>
            <person name="Caufield P.W."/>
            <person name="Cui Y."/>
            <person name="Zhang H."/>
            <person name="O'Toole P.W."/>
        </authorList>
    </citation>
    <scope>NUCLEOTIDE SEQUENCE [LARGE SCALE GENOMIC DNA]</scope>
    <source>
        <strain evidence="8 9">DSM 20515</strain>
    </source>
</reference>
<dbReference type="InterPro" id="IPR029063">
    <property type="entry name" value="SAM-dependent_MTases_sf"/>
</dbReference>
<evidence type="ECO:0000256" key="4">
    <source>
        <dbReference type="PROSITE-ProRule" id="PRU01024"/>
    </source>
</evidence>
<comment type="similarity">
    <text evidence="4">Belongs to the class I-like SAM-binding methyltransferase superfamily. RNA M5U methyltransferase family.</text>
</comment>
<sequence length="483" mass="54378">MDVTMTTPQKHYNHRNNNRRPQQRQADVQVEIGQRFPLTIKRIGINGEGIGYYKRKLVFIKGALPTEVVVAEVIGIKPNFLTAKIHRIKTPSKDRVTPRDAYADQVGGFELEHLAYPAQLDFKRDVIAQSLEKYKPHGYKHYELKPTIGMDNPYAYRNKAQFQVRKTAEGQVIAGLYEENSHNLVDLATCSVQMPATMAVMRFIVSQLQDLNVAIYDERHETGLVKTVIVRVAAKTDEIQVVFVTTERAFPQSDDLVSSLQAKFPNIVSIMQNINPVKTSLIWGDETIRLAGKSQIREELKGLAFNLSARAFLQLNPYQTVKLYDEALKALDLGENENVVDAYAGVGTIGLSVAHAAHEVRGMDIIPDAVKDANENAALNGITNAHYETGKAEDVIPRWVDEGFSFDALIVDPPRTGLDDWLIRTILETTPKKFVYISCNPSTLARDLKELTTEYHVDYIQSVDMMPQTPRCEAVVKFTRAEY</sequence>
<dbReference type="SUPFAM" id="SSF50249">
    <property type="entry name" value="Nucleic acid-binding proteins"/>
    <property type="match status" value="1"/>
</dbReference>
<keyword evidence="2 4" id="KW-0808">Transferase</keyword>
<feature type="region of interest" description="Disordered" evidence="6">
    <location>
        <begin position="1"/>
        <end position="26"/>
    </location>
</feature>
<feature type="binding site" evidence="4">
    <location>
        <position position="364"/>
    </location>
    <ligand>
        <name>S-adenosyl-L-methionine</name>
        <dbReference type="ChEBI" id="CHEBI:59789"/>
    </ligand>
</feature>
<protein>
    <submittedName>
        <fullName evidence="8">tRNA (Uracil-5-)-methyltransferase related enzyme</fullName>
    </submittedName>
</protein>
<dbReference type="PANTHER" id="PTHR11061">
    <property type="entry name" value="RNA M5U METHYLTRANSFERASE"/>
    <property type="match status" value="1"/>
</dbReference>
<dbReference type="PANTHER" id="PTHR11061:SF45">
    <property type="match status" value="1"/>
</dbReference>
<dbReference type="Pfam" id="PF05958">
    <property type="entry name" value="tRNA_U5-meth_tr"/>
    <property type="match status" value="1"/>
</dbReference>
<evidence type="ECO:0000313" key="8">
    <source>
        <dbReference type="EMBL" id="KRM76959.1"/>
    </source>
</evidence>
<keyword evidence="1 4" id="KW-0489">Methyltransferase</keyword>
<feature type="active site" description="Nucleophile" evidence="4">
    <location>
        <position position="439"/>
    </location>
</feature>
<gene>
    <name evidence="8" type="ORF">FC82_GL000758</name>
</gene>
<dbReference type="STRING" id="33960.TY91_12565"/>
<dbReference type="NCBIfam" id="TIGR00479">
    <property type="entry name" value="rumA"/>
    <property type="match status" value="1"/>
</dbReference>
<dbReference type="PATRIC" id="fig|1423733.4.peg.790"/>
<name>A0A0R2BBT3_SECCO</name>
<evidence type="ECO:0000256" key="3">
    <source>
        <dbReference type="ARBA" id="ARBA00022691"/>
    </source>
</evidence>
<evidence type="ECO:0000256" key="5">
    <source>
        <dbReference type="PROSITE-ProRule" id="PRU10015"/>
    </source>
</evidence>
<feature type="compositionally biased region" description="Polar residues" evidence="6">
    <location>
        <begin position="1"/>
        <end position="10"/>
    </location>
</feature>
<dbReference type="InterPro" id="IPR030390">
    <property type="entry name" value="MeTrfase_TrmA_AS"/>
</dbReference>
<dbReference type="Pfam" id="PF01938">
    <property type="entry name" value="TRAM"/>
    <property type="match status" value="1"/>
</dbReference>
<feature type="compositionally biased region" description="Basic residues" evidence="6">
    <location>
        <begin position="11"/>
        <end position="22"/>
    </location>
</feature>
<evidence type="ECO:0000256" key="2">
    <source>
        <dbReference type="ARBA" id="ARBA00022679"/>
    </source>
</evidence>
<proteinExistence type="inferred from homology"/>
<evidence type="ECO:0000256" key="6">
    <source>
        <dbReference type="SAM" id="MobiDB-lite"/>
    </source>
</evidence>
<dbReference type="SUPFAM" id="SSF53335">
    <property type="entry name" value="S-adenosyl-L-methionine-dependent methyltransferases"/>
    <property type="match status" value="1"/>
</dbReference>
<feature type="binding site" evidence="4">
    <location>
        <position position="343"/>
    </location>
    <ligand>
        <name>S-adenosyl-L-methionine</name>
        <dbReference type="ChEBI" id="CHEBI:59789"/>
    </ligand>
</feature>
<dbReference type="FunFam" id="2.40.50.1070:FF:000003">
    <property type="entry name" value="23S rRNA (Uracil-5-)-methyltransferase RumA"/>
    <property type="match status" value="1"/>
</dbReference>
<dbReference type="EMBL" id="AYYR01000015">
    <property type="protein sequence ID" value="KRM76959.1"/>
    <property type="molecule type" value="Genomic_DNA"/>
</dbReference>
<dbReference type="PROSITE" id="PS01230">
    <property type="entry name" value="TRMA_1"/>
    <property type="match status" value="1"/>
</dbReference>
<dbReference type="Gene3D" id="2.40.50.1070">
    <property type="match status" value="1"/>
</dbReference>
<dbReference type="PROSITE" id="PS51687">
    <property type="entry name" value="SAM_MT_RNA_M5U"/>
    <property type="match status" value="1"/>
</dbReference>
<dbReference type="CDD" id="cd02440">
    <property type="entry name" value="AdoMet_MTases"/>
    <property type="match status" value="1"/>
</dbReference>
<feature type="active site" evidence="5">
    <location>
        <position position="439"/>
    </location>
</feature>
<dbReference type="InterPro" id="IPR012340">
    <property type="entry name" value="NA-bd_OB-fold"/>
</dbReference>
<dbReference type="FunFam" id="3.40.50.150:FF:000009">
    <property type="entry name" value="23S rRNA (Uracil(1939)-C(5))-methyltransferase RlmD"/>
    <property type="match status" value="1"/>
</dbReference>
<feature type="binding site" evidence="4">
    <location>
        <position position="314"/>
    </location>
    <ligand>
        <name>S-adenosyl-L-methionine</name>
        <dbReference type="ChEBI" id="CHEBI:59789"/>
    </ligand>
</feature>
<dbReference type="InterPro" id="IPR010280">
    <property type="entry name" value="U5_MeTrfase_fam"/>
</dbReference>
<accession>A0A0R2BBT3</accession>
<organism evidence="8 9">
    <name type="scientific">Secundilactobacillus collinoides DSM 20515 = JCM 1123</name>
    <dbReference type="NCBI Taxonomy" id="1423733"/>
    <lineage>
        <taxon>Bacteria</taxon>
        <taxon>Bacillati</taxon>
        <taxon>Bacillota</taxon>
        <taxon>Bacilli</taxon>
        <taxon>Lactobacillales</taxon>
        <taxon>Lactobacillaceae</taxon>
        <taxon>Secundilactobacillus</taxon>
    </lineage>
</organism>
<feature type="domain" description="TRAM" evidence="7">
    <location>
        <begin position="29"/>
        <end position="87"/>
    </location>
</feature>
<dbReference type="Gene3D" id="2.40.50.140">
    <property type="entry name" value="Nucleic acid-binding proteins"/>
    <property type="match status" value="1"/>
</dbReference>
<dbReference type="GO" id="GO:0070041">
    <property type="term" value="F:rRNA (uridine-C5-)-methyltransferase activity"/>
    <property type="evidence" value="ECO:0007669"/>
    <property type="project" value="TreeGrafter"/>
</dbReference>
<dbReference type="PROSITE" id="PS50926">
    <property type="entry name" value="TRAM"/>
    <property type="match status" value="1"/>
</dbReference>
<keyword evidence="3 4" id="KW-0949">S-adenosyl-L-methionine</keyword>
<evidence type="ECO:0000259" key="7">
    <source>
        <dbReference type="PROSITE" id="PS50926"/>
    </source>
</evidence>